<feature type="region of interest" description="Disordered" evidence="1">
    <location>
        <begin position="67"/>
        <end position="193"/>
    </location>
</feature>
<name>A0AAV4PFV3_9ARAC</name>
<keyword evidence="3" id="KW-1185">Reference proteome</keyword>
<accession>A0AAV4PFV3</accession>
<feature type="compositionally biased region" description="Polar residues" evidence="1">
    <location>
        <begin position="159"/>
        <end position="193"/>
    </location>
</feature>
<proteinExistence type="predicted"/>
<dbReference type="EMBL" id="BPLQ01002713">
    <property type="protein sequence ID" value="GIX95303.1"/>
    <property type="molecule type" value="Genomic_DNA"/>
</dbReference>
<organism evidence="2 3">
    <name type="scientific">Caerostris darwini</name>
    <dbReference type="NCBI Taxonomy" id="1538125"/>
    <lineage>
        <taxon>Eukaryota</taxon>
        <taxon>Metazoa</taxon>
        <taxon>Ecdysozoa</taxon>
        <taxon>Arthropoda</taxon>
        <taxon>Chelicerata</taxon>
        <taxon>Arachnida</taxon>
        <taxon>Araneae</taxon>
        <taxon>Araneomorphae</taxon>
        <taxon>Entelegynae</taxon>
        <taxon>Araneoidea</taxon>
        <taxon>Araneidae</taxon>
        <taxon>Caerostris</taxon>
    </lineage>
</organism>
<reference evidence="2 3" key="1">
    <citation type="submission" date="2021-06" db="EMBL/GenBank/DDBJ databases">
        <title>Caerostris darwini draft genome.</title>
        <authorList>
            <person name="Kono N."/>
            <person name="Arakawa K."/>
        </authorList>
    </citation>
    <scope>NUCLEOTIDE SEQUENCE [LARGE SCALE GENOMIC DNA]</scope>
</reference>
<evidence type="ECO:0000313" key="3">
    <source>
        <dbReference type="Proteomes" id="UP001054837"/>
    </source>
</evidence>
<feature type="compositionally biased region" description="Low complexity" evidence="1">
    <location>
        <begin position="115"/>
        <end position="133"/>
    </location>
</feature>
<dbReference type="Proteomes" id="UP001054837">
    <property type="component" value="Unassembled WGS sequence"/>
</dbReference>
<evidence type="ECO:0000256" key="1">
    <source>
        <dbReference type="SAM" id="MobiDB-lite"/>
    </source>
</evidence>
<gene>
    <name evidence="2" type="ORF">CDAR_92541</name>
</gene>
<protein>
    <submittedName>
        <fullName evidence="2">Uncharacterized protein</fullName>
    </submittedName>
</protein>
<comment type="caution">
    <text evidence="2">The sequence shown here is derived from an EMBL/GenBank/DDBJ whole genome shotgun (WGS) entry which is preliminary data.</text>
</comment>
<sequence>MEEAKLTAEMARLRTIYIADGVSALELYLDGYSPAFWAKFGPMPRERLRERCFHIFVRQRCPLAAGGAPRHDGADRPLVRPGLPEAAGGPIHRPGPRAAAQDAGVPGRRPHLRVPPGALPAAAARPGLAPTTRRSSEWNLFVSAAEPCSPGTAPDVDGPSTSSDAGQDGNAASGSGDTSHSLAASLAKQNLQD</sequence>
<evidence type="ECO:0000313" key="2">
    <source>
        <dbReference type="EMBL" id="GIX95303.1"/>
    </source>
</evidence>
<dbReference type="AlphaFoldDB" id="A0AAV4PFV3"/>
<feature type="compositionally biased region" description="Basic and acidic residues" evidence="1">
    <location>
        <begin position="69"/>
        <end position="78"/>
    </location>
</feature>